<dbReference type="EMBL" id="CP144694">
    <property type="protein sequence ID" value="WVZ01798.1"/>
    <property type="molecule type" value="Genomic_DNA"/>
</dbReference>
<name>A0AAQ3N3R0_VIGMU</name>
<reference evidence="1 2" key="1">
    <citation type="journal article" date="2023" name="Life. Sci Alliance">
        <title>Evolutionary insights into 3D genome organization and epigenetic landscape of Vigna mungo.</title>
        <authorList>
            <person name="Junaid A."/>
            <person name="Singh B."/>
            <person name="Bhatia S."/>
        </authorList>
    </citation>
    <scope>NUCLEOTIDE SEQUENCE [LARGE SCALE GENOMIC DNA]</scope>
    <source>
        <strain evidence="1">Urdbean</strain>
    </source>
</reference>
<sequence>MMTILLQNHQGPLPSQFGTTRIWLIIGGLLLKAYGPSVKARPLKLRSSPILLDKNLPYLLVELLILSLYVLFRSHCDSYSLPLPDPYVQWHCVARWCSSVSSISALARSSGGCSVNITGVCLHQGRLLGDHCVELEKGFELFPKREEESLWRRCDHNYRGPSPFDNYRRLLPFGNYRRLLSSLSRRYMIATKVLPMTFWSSLSVGNMSLLTTFGCFQGIMAVDNALLFSSACFNHSGKNR</sequence>
<proteinExistence type="predicted"/>
<keyword evidence="2" id="KW-1185">Reference proteome</keyword>
<dbReference type="AlphaFoldDB" id="A0AAQ3N3R0"/>
<dbReference type="Proteomes" id="UP001374535">
    <property type="component" value="Chromosome 7"/>
</dbReference>
<accession>A0AAQ3N3R0</accession>
<protein>
    <submittedName>
        <fullName evidence="1">Uncharacterized protein</fullName>
    </submittedName>
</protein>
<organism evidence="1 2">
    <name type="scientific">Vigna mungo</name>
    <name type="common">Black gram</name>
    <name type="synonym">Phaseolus mungo</name>
    <dbReference type="NCBI Taxonomy" id="3915"/>
    <lineage>
        <taxon>Eukaryota</taxon>
        <taxon>Viridiplantae</taxon>
        <taxon>Streptophyta</taxon>
        <taxon>Embryophyta</taxon>
        <taxon>Tracheophyta</taxon>
        <taxon>Spermatophyta</taxon>
        <taxon>Magnoliopsida</taxon>
        <taxon>eudicotyledons</taxon>
        <taxon>Gunneridae</taxon>
        <taxon>Pentapetalae</taxon>
        <taxon>rosids</taxon>
        <taxon>fabids</taxon>
        <taxon>Fabales</taxon>
        <taxon>Fabaceae</taxon>
        <taxon>Papilionoideae</taxon>
        <taxon>50 kb inversion clade</taxon>
        <taxon>NPAAA clade</taxon>
        <taxon>indigoferoid/millettioid clade</taxon>
        <taxon>Phaseoleae</taxon>
        <taxon>Vigna</taxon>
    </lineage>
</organism>
<gene>
    <name evidence="1" type="ORF">V8G54_022604</name>
</gene>
<evidence type="ECO:0000313" key="1">
    <source>
        <dbReference type="EMBL" id="WVZ01798.1"/>
    </source>
</evidence>
<evidence type="ECO:0000313" key="2">
    <source>
        <dbReference type="Proteomes" id="UP001374535"/>
    </source>
</evidence>